<dbReference type="EMBL" id="JABANM010031290">
    <property type="protein sequence ID" value="KAF4704848.1"/>
    <property type="molecule type" value="Genomic_DNA"/>
</dbReference>
<feature type="compositionally biased region" description="Basic and acidic residues" evidence="1">
    <location>
        <begin position="396"/>
        <end position="407"/>
    </location>
</feature>
<feature type="compositionally biased region" description="Acidic residues" evidence="1">
    <location>
        <begin position="75"/>
        <end position="84"/>
    </location>
</feature>
<name>A0A7J6Q9B8_PEROL</name>
<feature type="region of interest" description="Disordered" evidence="1">
    <location>
        <begin position="380"/>
        <end position="407"/>
    </location>
</feature>
<accession>A0A7J6Q9B8</accession>
<evidence type="ECO:0000256" key="1">
    <source>
        <dbReference type="SAM" id="MobiDB-lite"/>
    </source>
</evidence>
<dbReference type="SUPFAM" id="SSF53098">
    <property type="entry name" value="Ribonuclease H-like"/>
    <property type="match status" value="1"/>
</dbReference>
<dbReference type="PANTHER" id="PTHR45749:SF14">
    <property type="entry name" value="TTF-TYPE DOMAIN-CONTAINING PROTEIN"/>
    <property type="match status" value="1"/>
</dbReference>
<evidence type="ECO:0000313" key="3">
    <source>
        <dbReference type="Proteomes" id="UP000574390"/>
    </source>
</evidence>
<comment type="caution">
    <text evidence="2">The sequence shown here is derived from an EMBL/GenBank/DDBJ whole genome shotgun (WGS) entry which is preliminary data.</text>
</comment>
<feature type="region of interest" description="Disordered" evidence="1">
    <location>
        <begin position="37"/>
        <end position="101"/>
    </location>
</feature>
<evidence type="ECO:0000313" key="2">
    <source>
        <dbReference type="EMBL" id="KAF4704848.1"/>
    </source>
</evidence>
<feature type="compositionally biased region" description="Acidic residues" evidence="1">
    <location>
        <begin position="382"/>
        <end position="395"/>
    </location>
</feature>
<dbReference type="InterPro" id="IPR012337">
    <property type="entry name" value="RNaseH-like_sf"/>
</dbReference>
<reference evidence="2 3" key="1">
    <citation type="submission" date="2020-04" db="EMBL/GenBank/DDBJ databases">
        <title>Perkinsus olseni comparative genomics.</title>
        <authorList>
            <person name="Bogema D.R."/>
        </authorList>
    </citation>
    <scope>NUCLEOTIDE SEQUENCE [LARGE SCALE GENOMIC DNA]</scope>
    <source>
        <strain evidence="2">ATCC PRA-205</strain>
    </source>
</reference>
<dbReference type="AlphaFoldDB" id="A0A7J6Q9B8"/>
<protein>
    <submittedName>
        <fullName evidence="2">Uncharacterized protein</fullName>
    </submittedName>
</protein>
<dbReference type="Proteomes" id="UP000574390">
    <property type="component" value="Unassembled WGS sequence"/>
</dbReference>
<dbReference type="PANTHER" id="PTHR45749">
    <property type="match status" value="1"/>
</dbReference>
<organism evidence="2 3">
    <name type="scientific">Perkinsus olseni</name>
    <name type="common">Perkinsus atlanticus</name>
    <dbReference type="NCBI Taxonomy" id="32597"/>
    <lineage>
        <taxon>Eukaryota</taxon>
        <taxon>Sar</taxon>
        <taxon>Alveolata</taxon>
        <taxon>Perkinsozoa</taxon>
        <taxon>Perkinsea</taxon>
        <taxon>Perkinsida</taxon>
        <taxon>Perkinsidae</taxon>
        <taxon>Perkinsus</taxon>
    </lineage>
</organism>
<sequence length="636" mass="70712">MVGGSCERLRKKLELQKKYEEELPTLQANADYFFRNSRSSGSNAHVGPEPMGSSSHERQGQESSVCDEERPVENDVGDPSEGLDDSEHSAQPSKAKGRKGSCRGLPFAESLLVTYGWLRFDEITRIAHCVACFKYKLDNALGRGISNFRRVTGTKGTFCAHNKSAEHRRAMERMLSEERRGNILHQISSQSRVDAERGRKAVIAILDVVKTCLRQNIPLRGHDHSQDETADCKGYEQVVVVVRTVSAETMAAQEIFLGWYATESQDGETLFNLAKDSLLRYNLPVDSCCGITTDGAQNMVGSHKGLKTRFKEANPSILHVYCAGHALNLISRQAVKVVDACQAALELVGAISRYIKGSPKRQTEWRNFCADIDNVNSSADIFSDEPEEGSEEGSEDADKSEGEGASKADRRVTLKLLSETRWLMNGKAVHAALENYEALLDFFGQKVGGGEESSEDRARAREFLNGMDCFQTYYSLRVLDDVYTIILPVHAALQSPDLSVCVVRDMVEGLRSTLSCRAQDWPWLTEFYENVKADAAKLNVEGPKLQRAARRGRRATPLTSQQADQLLLVQHVGRIHRALLKALVDLIAIKYACTVSCTVIEKYYTRLHNMESISHVQAGTLSQHVLALSLPRYSTQ</sequence>
<proteinExistence type="predicted"/>
<gene>
    <name evidence="2" type="ORF">FOZ62_028942</name>
</gene>